<feature type="chain" id="PRO_5021854660" evidence="1">
    <location>
        <begin position="21"/>
        <end position="177"/>
    </location>
</feature>
<name>A0A511NL75_9FLAO</name>
<dbReference type="EMBL" id="BJXC01000031">
    <property type="protein sequence ID" value="GEM53447.1"/>
    <property type="molecule type" value="Genomic_DNA"/>
</dbReference>
<evidence type="ECO:0000256" key="1">
    <source>
        <dbReference type="SAM" id="SignalP"/>
    </source>
</evidence>
<proteinExistence type="predicted"/>
<accession>A0A511NL75</accession>
<dbReference type="OrthoDB" id="9963762at2"/>
<gene>
    <name evidence="2" type="ORF">EB1_32370</name>
</gene>
<organism evidence="2 3">
    <name type="scientific">Empedobacter brevis NBRC 14943 = ATCC 43319</name>
    <dbReference type="NCBI Taxonomy" id="1218108"/>
    <lineage>
        <taxon>Bacteria</taxon>
        <taxon>Pseudomonadati</taxon>
        <taxon>Bacteroidota</taxon>
        <taxon>Flavobacteriia</taxon>
        <taxon>Flavobacteriales</taxon>
        <taxon>Weeksellaceae</taxon>
        <taxon>Empedobacter</taxon>
    </lineage>
</organism>
<reference evidence="2 3" key="1">
    <citation type="submission" date="2019-07" db="EMBL/GenBank/DDBJ databases">
        <title>Whole genome shotgun sequence of Empedobacter brevis NBRC 14943.</title>
        <authorList>
            <person name="Hosoyama A."/>
            <person name="Uohara A."/>
            <person name="Ohji S."/>
            <person name="Ichikawa N."/>
        </authorList>
    </citation>
    <scope>NUCLEOTIDE SEQUENCE [LARGE SCALE GENOMIC DNA]</scope>
    <source>
        <strain evidence="2 3">NBRC 14943</strain>
    </source>
</reference>
<dbReference type="GeneID" id="84650518"/>
<dbReference type="RefSeq" id="WP_019975858.1">
    <property type="nucleotide sequence ID" value="NZ_BJXC01000031.1"/>
</dbReference>
<evidence type="ECO:0000313" key="3">
    <source>
        <dbReference type="Proteomes" id="UP000321245"/>
    </source>
</evidence>
<keyword evidence="3" id="KW-1185">Reference proteome</keyword>
<keyword evidence="1" id="KW-0732">Signal</keyword>
<comment type="caution">
    <text evidence="2">The sequence shown here is derived from an EMBL/GenBank/DDBJ whole genome shotgun (WGS) entry which is preliminary data.</text>
</comment>
<dbReference type="Proteomes" id="UP000321245">
    <property type="component" value="Unassembled WGS sequence"/>
</dbReference>
<feature type="signal peptide" evidence="1">
    <location>
        <begin position="1"/>
        <end position="20"/>
    </location>
</feature>
<evidence type="ECO:0000313" key="2">
    <source>
        <dbReference type="EMBL" id="GEM53447.1"/>
    </source>
</evidence>
<sequence>MKTAKILFLLFISISSFSFGQKKKKTIPPPPILKKEKKIPPPPVKKFENTFNHDFFIWRLDKDTILPAESPYEIVLQVNDYSAFLRVNSYPETVSHQANRDTVDDGRIIARTMLTQSSNYDVEIKNNILELRDRKTNQVKQFKIIKKNNKIIQLQDVDSKLIYNKDDDYSYSPPPSI</sequence>
<protein>
    <submittedName>
        <fullName evidence="2">Uncharacterized protein</fullName>
    </submittedName>
</protein>
<dbReference type="AlphaFoldDB" id="A0A511NL75"/>